<protein>
    <submittedName>
        <fullName evidence="2">Uncharacterized protein</fullName>
    </submittedName>
</protein>
<accession>A0A1B7MLM5</accession>
<name>A0A1B7MLM5_9AGAM</name>
<reference evidence="2 3" key="1">
    <citation type="submission" date="2016-06" db="EMBL/GenBank/DDBJ databases">
        <title>Comparative genomics of the ectomycorrhizal sister species Rhizopogon vinicolor and Rhizopogon vesiculosus (Basidiomycota: Boletales) reveals a divergence of the mating type B locus.</title>
        <authorList>
            <consortium name="DOE Joint Genome Institute"/>
            <person name="Mujic A.B."/>
            <person name="Kuo A."/>
            <person name="Tritt A."/>
            <person name="Lipzen A."/>
            <person name="Chen C."/>
            <person name="Johnson J."/>
            <person name="Sharma A."/>
            <person name="Barry K."/>
            <person name="Grigoriev I.V."/>
            <person name="Spatafora J.W."/>
        </authorList>
    </citation>
    <scope>NUCLEOTIDE SEQUENCE [LARGE SCALE GENOMIC DNA]</scope>
    <source>
        <strain evidence="2 3">AM-OR11-026</strain>
    </source>
</reference>
<evidence type="ECO:0000313" key="3">
    <source>
        <dbReference type="Proteomes" id="UP000092154"/>
    </source>
</evidence>
<proteinExistence type="predicted"/>
<organism evidence="2 3">
    <name type="scientific">Rhizopogon vinicolor AM-OR11-026</name>
    <dbReference type="NCBI Taxonomy" id="1314800"/>
    <lineage>
        <taxon>Eukaryota</taxon>
        <taxon>Fungi</taxon>
        <taxon>Dikarya</taxon>
        <taxon>Basidiomycota</taxon>
        <taxon>Agaricomycotina</taxon>
        <taxon>Agaricomycetes</taxon>
        <taxon>Agaricomycetidae</taxon>
        <taxon>Boletales</taxon>
        <taxon>Suillineae</taxon>
        <taxon>Rhizopogonaceae</taxon>
        <taxon>Rhizopogon</taxon>
    </lineage>
</organism>
<evidence type="ECO:0000256" key="1">
    <source>
        <dbReference type="SAM" id="MobiDB-lite"/>
    </source>
</evidence>
<dbReference type="AlphaFoldDB" id="A0A1B7MLM5"/>
<gene>
    <name evidence="2" type="ORF">K503DRAFT_859760</name>
</gene>
<evidence type="ECO:0000313" key="2">
    <source>
        <dbReference type="EMBL" id="OAX33505.1"/>
    </source>
</evidence>
<keyword evidence="3" id="KW-1185">Reference proteome</keyword>
<dbReference type="InParanoid" id="A0A1B7MLM5"/>
<dbReference type="Proteomes" id="UP000092154">
    <property type="component" value="Unassembled WGS sequence"/>
</dbReference>
<feature type="region of interest" description="Disordered" evidence="1">
    <location>
        <begin position="127"/>
        <end position="157"/>
    </location>
</feature>
<dbReference type="EMBL" id="KV448757">
    <property type="protein sequence ID" value="OAX33505.1"/>
    <property type="molecule type" value="Genomic_DNA"/>
</dbReference>
<sequence length="444" mass="48978">MPWVLNFELQLGGTRTAPSFHPHTWTLGTNPQLSIPSRVVAFKLGDNDQKQHYTRQCVRKQEVQRSQNSKLRQKRESSYTAFNFHLIRVSVAGDSEDLRSACLPRFIKSGLIPIHADIVTSPQVYNKKASSSRDSQHSEFGGSWRGGKKDRDRRSGGGKFNKDVFVLYSVKLTPSDSGTRALSAGRGKGMILSRIPCAGTADTGCNGIPYLTFHWALSSPFILASVKGLIMSDFASPAPSASLEDNSGHSSISCKLRVRLGFGYEGLSTGGYCAANLSPIVIRPIPTSAALHGVDASASTPASRFPSYKVPAPQNREATTLSVRDQEKLPPSHIIFGTRSFARWTEAIVATTPNQIRQLQFTNAMERLIQAHVCVEQSDSLEFETRKSHKSRIHLSHRPVRARNRRRTCKIAAMAGVVDEVEKIGYPELLRRTVARHRSGEAAR</sequence>